<gene>
    <name evidence="5" type="primary">ihfB</name>
    <name evidence="5" type="ORF">NCTC11091_00692</name>
</gene>
<dbReference type="Pfam" id="PF00216">
    <property type="entry name" value="Bac_DNA_binding"/>
    <property type="match status" value="1"/>
</dbReference>
<evidence type="ECO:0000313" key="5">
    <source>
        <dbReference type="EMBL" id="STY94915.1"/>
    </source>
</evidence>
<evidence type="ECO:0000313" key="6">
    <source>
        <dbReference type="Proteomes" id="UP000255193"/>
    </source>
</evidence>
<evidence type="ECO:0000256" key="4">
    <source>
        <dbReference type="SAM" id="Coils"/>
    </source>
</evidence>
<dbReference type="PANTHER" id="PTHR33175:SF5">
    <property type="entry name" value="INTEGRATION HOST FACTOR SUBUNIT BETA"/>
    <property type="match status" value="1"/>
</dbReference>
<dbReference type="PANTHER" id="PTHR33175">
    <property type="entry name" value="DNA-BINDING PROTEIN HU"/>
    <property type="match status" value="1"/>
</dbReference>
<dbReference type="InterPro" id="IPR010992">
    <property type="entry name" value="IHF-like_DNA-bd_dom_sf"/>
</dbReference>
<dbReference type="EMBL" id="UGQA01000001">
    <property type="protein sequence ID" value="STY94915.1"/>
    <property type="molecule type" value="Genomic_DNA"/>
</dbReference>
<dbReference type="InterPro" id="IPR020816">
    <property type="entry name" value="Histone-like_DNA-bd_CS"/>
</dbReference>
<proteinExistence type="inferred from homology"/>
<dbReference type="Gene3D" id="4.10.520.10">
    <property type="entry name" value="IHF-like DNA-binding proteins"/>
    <property type="match status" value="1"/>
</dbReference>
<evidence type="ECO:0000256" key="3">
    <source>
        <dbReference type="RuleBase" id="RU003939"/>
    </source>
</evidence>
<evidence type="ECO:0000256" key="1">
    <source>
        <dbReference type="ARBA" id="ARBA00010529"/>
    </source>
</evidence>
<dbReference type="CDD" id="cd13836">
    <property type="entry name" value="IHF_B"/>
    <property type="match status" value="1"/>
</dbReference>
<keyword evidence="2" id="KW-0238">DNA-binding</keyword>
<dbReference type="InterPro" id="IPR000119">
    <property type="entry name" value="Hist_DNA-bd"/>
</dbReference>
<keyword evidence="4" id="KW-0175">Coiled coil</keyword>
<dbReference type="PRINTS" id="PR01727">
    <property type="entry name" value="DNABINDINGHU"/>
</dbReference>
<feature type="coiled-coil region" evidence="4">
    <location>
        <begin position="11"/>
        <end position="38"/>
    </location>
</feature>
<evidence type="ECO:0000256" key="2">
    <source>
        <dbReference type="ARBA" id="ARBA00023125"/>
    </source>
</evidence>
<protein>
    <submittedName>
        <fullName evidence="5">Integration host factor subunit beta</fullName>
    </submittedName>
</protein>
<organism evidence="5 6">
    <name type="scientific">Faucicola atlantae</name>
    <dbReference type="NCBI Taxonomy" id="34059"/>
    <lineage>
        <taxon>Bacteria</taxon>
        <taxon>Pseudomonadati</taxon>
        <taxon>Pseudomonadota</taxon>
        <taxon>Gammaproteobacteria</taxon>
        <taxon>Moraxellales</taxon>
        <taxon>Moraxellaceae</taxon>
        <taxon>Faucicola</taxon>
    </lineage>
</organism>
<name>A0A378Q2N9_9GAMM</name>
<reference evidence="5 6" key="1">
    <citation type="submission" date="2018-06" db="EMBL/GenBank/DDBJ databases">
        <authorList>
            <consortium name="Pathogen Informatics"/>
            <person name="Doyle S."/>
        </authorList>
    </citation>
    <scope>NUCLEOTIDE SEQUENCE [LARGE SCALE GENOMIC DNA]</scope>
    <source>
        <strain evidence="5 6">NCTC11091</strain>
    </source>
</reference>
<sequence>MCIVAGRMQKVVNKSDLIANLTSQCDGLEEQVVEDAAQKLFDLMAQTLCRDGRIEVRGFGSFCLHYRDARTARNPKTGKKVEVKATAIPHFKPGKALREQVNKFDKA</sequence>
<dbReference type="Proteomes" id="UP000255193">
    <property type="component" value="Unassembled WGS sequence"/>
</dbReference>
<dbReference type="SUPFAM" id="SSF47729">
    <property type="entry name" value="IHF-like DNA-binding proteins"/>
    <property type="match status" value="1"/>
</dbReference>
<dbReference type="AlphaFoldDB" id="A0A378Q2N9"/>
<dbReference type="PROSITE" id="PS00045">
    <property type="entry name" value="HISTONE_LIKE"/>
    <property type="match status" value="1"/>
</dbReference>
<dbReference type="GO" id="GO:0003677">
    <property type="term" value="F:DNA binding"/>
    <property type="evidence" value="ECO:0007669"/>
    <property type="project" value="UniProtKB-KW"/>
</dbReference>
<dbReference type="SMART" id="SM00411">
    <property type="entry name" value="BHL"/>
    <property type="match status" value="1"/>
</dbReference>
<accession>A0A378Q2N9</accession>
<dbReference type="GO" id="GO:0030527">
    <property type="term" value="F:structural constituent of chromatin"/>
    <property type="evidence" value="ECO:0007669"/>
    <property type="project" value="InterPro"/>
</dbReference>
<dbReference type="GO" id="GO:0005829">
    <property type="term" value="C:cytosol"/>
    <property type="evidence" value="ECO:0007669"/>
    <property type="project" value="TreeGrafter"/>
</dbReference>
<comment type="similarity">
    <text evidence="1 3">Belongs to the bacterial histone-like protein family.</text>
</comment>